<evidence type="ECO:0000256" key="6">
    <source>
        <dbReference type="SAM" id="SignalP"/>
    </source>
</evidence>
<evidence type="ECO:0000256" key="1">
    <source>
        <dbReference type="ARBA" id="ARBA00001231"/>
    </source>
</evidence>
<accession>A0ABS9J6G9</accession>
<keyword evidence="6" id="KW-0732">Signal</keyword>
<dbReference type="Pfam" id="PF02838">
    <property type="entry name" value="Glyco_hydro_20b"/>
    <property type="match status" value="1"/>
</dbReference>
<evidence type="ECO:0000256" key="4">
    <source>
        <dbReference type="ARBA" id="ARBA00022801"/>
    </source>
</evidence>
<keyword evidence="10" id="KW-1185">Reference proteome</keyword>
<dbReference type="PRINTS" id="PR00738">
    <property type="entry name" value="GLHYDRLASE20"/>
</dbReference>
<dbReference type="PANTHER" id="PTHR22600">
    <property type="entry name" value="BETA-HEXOSAMINIDASE"/>
    <property type="match status" value="1"/>
</dbReference>
<evidence type="ECO:0000313" key="9">
    <source>
        <dbReference type="EMBL" id="MCF8716003.1"/>
    </source>
</evidence>
<dbReference type="Gene3D" id="3.30.379.10">
    <property type="entry name" value="Chitobiase/beta-hexosaminidase domain 2-like"/>
    <property type="match status" value="1"/>
</dbReference>
<evidence type="ECO:0000256" key="2">
    <source>
        <dbReference type="ARBA" id="ARBA00006285"/>
    </source>
</evidence>
<dbReference type="InterPro" id="IPR015883">
    <property type="entry name" value="Glyco_hydro_20_cat"/>
</dbReference>
<comment type="similarity">
    <text evidence="2">Belongs to the glycosyl hydrolase 20 family.</text>
</comment>
<feature type="domain" description="Glycoside hydrolase family 20 catalytic" evidence="7">
    <location>
        <begin position="172"/>
        <end position="484"/>
    </location>
</feature>
<dbReference type="Pfam" id="PF00728">
    <property type="entry name" value="Glyco_hydro_20"/>
    <property type="match status" value="1"/>
</dbReference>
<evidence type="ECO:0000259" key="7">
    <source>
        <dbReference type="Pfam" id="PF00728"/>
    </source>
</evidence>
<dbReference type="EMBL" id="JAETXX010000011">
    <property type="protein sequence ID" value="MCF8716003.1"/>
    <property type="molecule type" value="Genomic_DNA"/>
</dbReference>
<keyword evidence="4" id="KW-0378">Hydrolase</keyword>
<feature type="chain" id="PRO_5045797911" description="beta-N-acetylhexosaminidase" evidence="6">
    <location>
        <begin position="23"/>
        <end position="528"/>
    </location>
</feature>
<feature type="domain" description="Beta-hexosaminidase bacterial type N-terminal" evidence="8">
    <location>
        <begin position="37"/>
        <end position="169"/>
    </location>
</feature>
<dbReference type="InterPro" id="IPR029018">
    <property type="entry name" value="Hex-like_dom2"/>
</dbReference>
<dbReference type="Gene3D" id="3.20.20.80">
    <property type="entry name" value="Glycosidases"/>
    <property type="match status" value="1"/>
</dbReference>
<keyword evidence="5" id="KW-0326">Glycosidase</keyword>
<organism evidence="9 10">
    <name type="scientific">Joostella atrarenae</name>
    <dbReference type="NCBI Taxonomy" id="679257"/>
    <lineage>
        <taxon>Bacteria</taxon>
        <taxon>Pseudomonadati</taxon>
        <taxon>Bacteroidota</taxon>
        <taxon>Flavobacteriia</taxon>
        <taxon>Flavobacteriales</taxon>
        <taxon>Flavobacteriaceae</taxon>
        <taxon>Joostella</taxon>
    </lineage>
</organism>
<dbReference type="Proteomes" id="UP000829517">
    <property type="component" value="Unassembled WGS sequence"/>
</dbReference>
<dbReference type="SUPFAM" id="SSF55545">
    <property type="entry name" value="beta-N-acetylhexosaminidase-like domain"/>
    <property type="match status" value="1"/>
</dbReference>
<comment type="catalytic activity">
    <reaction evidence="1">
        <text>Hydrolysis of terminal non-reducing N-acetyl-D-hexosamine residues in N-acetyl-beta-D-hexosaminides.</text>
        <dbReference type="EC" id="3.2.1.52"/>
    </reaction>
</comment>
<dbReference type="InterPro" id="IPR017853">
    <property type="entry name" value="GH"/>
</dbReference>
<feature type="signal peptide" evidence="6">
    <location>
        <begin position="1"/>
        <end position="22"/>
    </location>
</feature>
<proteinExistence type="inferred from homology"/>
<gene>
    <name evidence="9" type="ORF">JM658_14290</name>
</gene>
<dbReference type="SUPFAM" id="SSF51445">
    <property type="entry name" value="(Trans)glycosidases"/>
    <property type="match status" value="1"/>
</dbReference>
<evidence type="ECO:0000259" key="8">
    <source>
        <dbReference type="Pfam" id="PF02838"/>
    </source>
</evidence>
<evidence type="ECO:0000256" key="5">
    <source>
        <dbReference type="ARBA" id="ARBA00023295"/>
    </source>
</evidence>
<dbReference type="InterPro" id="IPR025705">
    <property type="entry name" value="Beta_hexosaminidase_sua/sub"/>
</dbReference>
<evidence type="ECO:0000256" key="3">
    <source>
        <dbReference type="ARBA" id="ARBA00012663"/>
    </source>
</evidence>
<evidence type="ECO:0000313" key="10">
    <source>
        <dbReference type="Proteomes" id="UP000829517"/>
    </source>
</evidence>
<dbReference type="RefSeq" id="WP_236959968.1">
    <property type="nucleotide sequence ID" value="NZ_JAETXX010000011.1"/>
</dbReference>
<dbReference type="PROSITE" id="PS51257">
    <property type="entry name" value="PROKAR_LIPOPROTEIN"/>
    <property type="match status" value="1"/>
</dbReference>
<dbReference type="PANTHER" id="PTHR22600:SF57">
    <property type="entry name" value="BETA-N-ACETYLHEXOSAMINIDASE"/>
    <property type="match status" value="1"/>
</dbReference>
<dbReference type="CDD" id="cd06568">
    <property type="entry name" value="GH20_SpHex_like"/>
    <property type="match status" value="1"/>
</dbReference>
<protein>
    <recommendedName>
        <fullName evidence="3">beta-N-acetylhexosaminidase</fullName>
        <ecNumber evidence="3">3.2.1.52</ecNumber>
    </recommendedName>
</protein>
<sequence>MINIKKYILLNASLTLAILLFACTTPNKPQASLEDRSLIPAPVSVEKNEGTFEITESTVLYVDNDAALKAVAGSFVETIANASGIKLKTTSSTDDVASGIVFKISSEVEGEEGYKLNVNENLVTLSASTAAGAYRGIQTLKQLLPSEIASPEVIKNIRWVIPGVNITDYPQYSYRGSMLDMSRHFFTVDEVKRYIDLMAAYKLNVLHMHLTDDQGWRIEIKSWPKLTEIGASTEVGGGEGGFYTQEDYKEIVAYAQERYITIIPEIDMPGHTNAALASYPELNCDGKAPELYTGTEVGFSSFCIDKEITYTFIEDVIKEIIAITPGEYIHIGGDESHSTELEDYIPFVTRVQDMVYKHGKTPIGWDEIRHAELKESTVVQFWANKENAQEAVKQGSKVLISPASKAYLDMKYDSISPLGLSWAGLINVKTGYDWNPSTLVEGVGKDDIVGVEAPLWAETLETIDDIEYMVIPRLLGYAEIGWSQDSSREWDTYKVRLGKHYNRFKLKNINFYESEMVPWDKGAKDSIQ</sequence>
<comment type="caution">
    <text evidence="9">The sequence shown here is derived from an EMBL/GenBank/DDBJ whole genome shotgun (WGS) entry which is preliminary data.</text>
</comment>
<reference evidence="9 10" key="1">
    <citation type="submission" date="2021-01" db="EMBL/GenBank/DDBJ databases">
        <title>Genome sequencing of Joostella atrarenae M1-2 (= KCTC 23194).</title>
        <authorList>
            <person name="Zakaria M.R."/>
            <person name="Lam M.Q."/>
            <person name="Chong C.S."/>
        </authorList>
    </citation>
    <scope>NUCLEOTIDE SEQUENCE [LARGE SCALE GENOMIC DNA]</scope>
    <source>
        <strain evidence="9 10">M1-2</strain>
    </source>
</reference>
<dbReference type="EC" id="3.2.1.52" evidence="3"/>
<name>A0ABS9J6G9_9FLAO</name>
<dbReference type="InterPro" id="IPR015882">
    <property type="entry name" value="HEX_bac_N"/>
</dbReference>